<keyword evidence="5" id="KW-1185">Reference proteome</keyword>
<evidence type="ECO:0000256" key="3">
    <source>
        <dbReference type="SAM" id="Phobius"/>
    </source>
</evidence>
<evidence type="ECO:0000256" key="1">
    <source>
        <dbReference type="ARBA" id="ARBA00004370"/>
    </source>
</evidence>
<keyword evidence="3" id="KW-1133">Transmembrane helix</keyword>
<organism evidence="4 5">
    <name type="scientific">Hibiscus sabdariffa</name>
    <name type="common">roselle</name>
    <dbReference type="NCBI Taxonomy" id="183260"/>
    <lineage>
        <taxon>Eukaryota</taxon>
        <taxon>Viridiplantae</taxon>
        <taxon>Streptophyta</taxon>
        <taxon>Embryophyta</taxon>
        <taxon>Tracheophyta</taxon>
        <taxon>Spermatophyta</taxon>
        <taxon>Magnoliopsida</taxon>
        <taxon>eudicotyledons</taxon>
        <taxon>Gunneridae</taxon>
        <taxon>Pentapetalae</taxon>
        <taxon>rosids</taxon>
        <taxon>malvids</taxon>
        <taxon>Malvales</taxon>
        <taxon>Malvaceae</taxon>
        <taxon>Malvoideae</taxon>
        <taxon>Hibiscus</taxon>
    </lineage>
</organism>
<dbReference type="Gene3D" id="2.60.40.1820">
    <property type="match status" value="1"/>
</dbReference>
<evidence type="ECO:0000256" key="2">
    <source>
        <dbReference type="ARBA" id="ARBA00023136"/>
    </source>
</evidence>
<dbReference type="Proteomes" id="UP001472677">
    <property type="component" value="Unassembled WGS sequence"/>
</dbReference>
<dbReference type="EMBL" id="JBBPBM010000723">
    <property type="protein sequence ID" value="KAK8492397.1"/>
    <property type="molecule type" value="Genomic_DNA"/>
</dbReference>
<protein>
    <recommendedName>
        <fullName evidence="6">Late embryogenesis abundant protein LEA-2 subgroup domain-containing protein</fullName>
    </recommendedName>
</protein>
<evidence type="ECO:0000313" key="5">
    <source>
        <dbReference type="Proteomes" id="UP001472677"/>
    </source>
</evidence>
<dbReference type="PANTHER" id="PTHR31234:SF65">
    <property type="entry name" value="LATE EMBRYOGENESIS ABUNDANT PROTEIN, LEA_2 SUBGROUP"/>
    <property type="match status" value="1"/>
</dbReference>
<evidence type="ECO:0000313" key="4">
    <source>
        <dbReference type="EMBL" id="KAK8492397.1"/>
    </source>
</evidence>
<keyword evidence="3" id="KW-0812">Transmembrane</keyword>
<dbReference type="InterPro" id="IPR044839">
    <property type="entry name" value="NDR1-like"/>
</dbReference>
<keyword evidence="2 3" id="KW-0472">Membrane</keyword>
<evidence type="ECO:0008006" key="6">
    <source>
        <dbReference type="Google" id="ProtNLM"/>
    </source>
</evidence>
<proteinExistence type="predicted"/>
<comment type="caution">
    <text evidence="4">The sequence shown here is derived from an EMBL/GenBank/DDBJ whole genome shotgun (WGS) entry which is preliminary data.</text>
</comment>
<sequence>MVKTKACPHLKICCGVTTILIFTVAVVFIVLAFTLFKPKNPEITVHPQGLENIGFGLTVLNASTINSTVEMVVTVNNRNYGSFNFKNATGFINYRGDVVASVPIQQSSIPPRGEFNISTVADFTVERLIMNTTFWADVLSGSVNFSADATLHGKVTMFNVFKFHASAHTSCDISIFVQIRNIQSICKTKIRL</sequence>
<feature type="transmembrane region" description="Helical" evidence="3">
    <location>
        <begin position="12"/>
        <end position="36"/>
    </location>
</feature>
<accession>A0ABR2AGU7</accession>
<dbReference type="PANTHER" id="PTHR31234">
    <property type="entry name" value="LATE EMBRYOGENESIS ABUNDANT (LEA) HYDROXYPROLINE-RICH GLYCOPROTEIN FAMILY"/>
    <property type="match status" value="1"/>
</dbReference>
<name>A0ABR2AGU7_9ROSI</name>
<gene>
    <name evidence="4" type="ORF">V6N12_020059</name>
</gene>
<reference evidence="4 5" key="1">
    <citation type="journal article" date="2024" name="G3 (Bethesda)">
        <title>Genome assembly of Hibiscus sabdariffa L. provides insights into metabolisms of medicinal natural products.</title>
        <authorList>
            <person name="Kim T."/>
        </authorList>
    </citation>
    <scope>NUCLEOTIDE SEQUENCE [LARGE SCALE GENOMIC DNA]</scope>
    <source>
        <strain evidence="4">TK-2024</strain>
        <tissue evidence="4">Old leaves</tissue>
    </source>
</reference>
<comment type="subcellular location">
    <subcellularLocation>
        <location evidence="1">Membrane</location>
    </subcellularLocation>
</comment>